<dbReference type="AlphaFoldDB" id="A0A645BPJ9"/>
<evidence type="ECO:0000313" key="2">
    <source>
        <dbReference type="EMBL" id="MPM67359.1"/>
    </source>
</evidence>
<comment type="caution">
    <text evidence="2">The sequence shown here is derived from an EMBL/GenBank/DDBJ whole genome shotgun (WGS) entry which is preliminary data.</text>
</comment>
<evidence type="ECO:0000256" key="1">
    <source>
        <dbReference type="SAM" id="Phobius"/>
    </source>
</evidence>
<protein>
    <recommendedName>
        <fullName evidence="3">ABC-2 transporter permease</fullName>
    </recommendedName>
</protein>
<gene>
    <name evidence="2" type="ORF">SDC9_114281</name>
</gene>
<keyword evidence="1" id="KW-0472">Membrane</keyword>
<proteinExistence type="predicted"/>
<feature type="transmembrane region" description="Helical" evidence="1">
    <location>
        <begin position="112"/>
        <end position="132"/>
    </location>
</feature>
<keyword evidence="1" id="KW-0812">Transmembrane</keyword>
<feature type="transmembrane region" description="Helical" evidence="1">
    <location>
        <begin position="23"/>
        <end position="52"/>
    </location>
</feature>
<dbReference type="PANTHER" id="PTHR41309:SF2">
    <property type="entry name" value="MEMBRANE PROTEIN"/>
    <property type="match status" value="1"/>
</dbReference>
<feature type="transmembrane region" description="Helical" evidence="1">
    <location>
        <begin position="82"/>
        <end position="100"/>
    </location>
</feature>
<sequence length="212" mass="24465">MINLLKKDLIACFKADIKTIVKLIVGILIFSFILFPIASIMIPLFISYIFILRSFYLDELNKCDYFFNSLPIEKEDIVYSKYILATIVIVISFILTFFYSKIMNYMWGFNNFNIDSALSILSMILFLISILFPIMFKYGYRKSYVLINLIIAVIIIISMFSFMGNGVESDVTEKVSTLKDNSLIIKTGISMFLYLISMSISNKIYTKKEIAS</sequence>
<evidence type="ECO:0008006" key="3">
    <source>
        <dbReference type="Google" id="ProtNLM"/>
    </source>
</evidence>
<reference evidence="2" key="1">
    <citation type="submission" date="2019-08" db="EMBL/GenBank/DDBJ databases">
        <authorList>
            <person name="Kucharzyk K."/>
            <person name="Murdoch R.W."/>
            <person name="Higgins S."/>
            <person name="Loffler F."/>
        </authorList>
    </citation>
    <scope>NUCLEOTIDE SEQUENCE</scope>
</reference>
<accession>A0A645BPJ9</accession>
<organism evidence="2">
    <name type="scientific">bioreactor metagenome</name>
    <dbReference type="NCBI Taxonomy" id="1076179"/>
    <lineage>
        <taxon>unclassified sequences</taxon>
        <taxon>metagenomes</taxon>
        <taxon>ecological metagenomes</taxon>
    </lineage>
</organism>
<dbReference type="EMBL" id="VSSQ01021644">
    <property type="protein sequence ID" value="MPM67359.1"/>
    <property type="molecule type" value="Genomic_DNA"/>
</dbReference>
<feature type="transmembrane region" description="Helical" evidence="1">
    <location>
        <begin position="144"/>
        <end position="163"/>
    </location>
</feature>
<dbReference type="InterPro" id="IPR025699">
    <property type="entry name" value="ABC2_memb-like"/>
</dbReference>
<name>A0A645BPJ9_9ZZZZ</name>
<keyword evidence="1" id="KW-1133">Transmembrane helix</keyword>
<feature type="transmembrane region" description="Helical" evidence="1">
    <location>
        <begin position="183"/>
        <end position="200"/>
    </location>
</feature>
<dbReference type="Pfam" id="PF13346">
    <property type="entry name" value="ABC2_membrane_5"/>
    <property type="match status" value="1"/>
</dbReference>
<dbReference type="PANTHER" id="PTHR41309">
    <property type="entry name" value="MEMBRANE PROTEIN-RELATED"/>
    <property type="match status" value="1"/>
</dbReference>